<dbReference type="RefSeq" id="WP_190921730.1">
    <property type="nucleotide sequence ID" value="NZ_JACXIZ010000082.1"/>
</dbReference>
<dbReference type="InterPro" id="IPR005467">
    <property type="entry name" value="His_kinase_dom"/>
</dbReference>
<dbReference type="PRINTS" id="PR00344">
    <property type="entry name" value="BCTRLSENSOR"/>
</dbReference>
<dbReference type="Gene3D" id="1.10.287.130">
    <property type="match status" value="1"/>
</dbReference>
<organism evidence="11 12">
    <name type="scientific">Paenibacillus sabuli</name>
    <dbReference type="NCBI Taxonomy" id="2772509"/>
    <lineage>
        <taxon>Bacteria</taxon>
        <taxon>Bacillati</taxon>
        <taxon>Bacillota</taxon>
        <taxon>Bacilli</taxon>
        <taxon>Bacillales</taxon>
        <taxon>Paenibacillaceae</taxon>
        <taxon>Paenibacillus</taxon>
    </lineage>
</organism>
<name>A0A927BZW2_9BACL</name>
<dbReference type="AlphaFoldDB" id="A0A927BZW2"/>
<dbReference type="PROSITE" id="PS50109">
    <property type="entry name" value="HIS_KIN"/>
    <property type="match status" value="1"/>
</dbReference>
<dbReference type="SUPFAM" id="SSF47384">
    <property type="entry name" value="Homodimeric domain of signal transducing histidine kinase"/>
    <property type="match status" value="1"/>
</dbReference>
<dbReference type="Gene3D" id="3.30.450.20">
    <property type="entry name" value="PAS domain"/>
    <property type="match status" value="1"/>
</dbReference>
<dbReference type="Pfam" id="PF00512">
    <property type="entry name" value="HisKA"/>
    <property type="match status" value="1"/>
</dbReference>
<dbReference type="InterPro" id="IPR036097">
    <property type="entry name" value="HisK_dim/P_sf"/>
</dbReference>
<evidence type="ECO:0000256" key="9">
    <source>
        <dbReference type="SAM" id="Phobius"/>
    </source>
</evidence>
<dbReference type="SMART" id="SM00387">
    <property type="entry name" value="HATPase_c"/>
    <property type="match status" value="1"/>
</dbReference>
<dbReference type="InterPro" id="IPR000014">
    <property type="entry name" value="PAS"/>
</dbReference>
<dbReference type="EC" id="2.7.13.3" evidence="2"/>
<dbReference type="Proteomes" id="UP000621560">
    <property type="component" value="Unassembled WGS sequence"/>
</dbReference>
<keyword evidence="9" id="KW-1133">Transmembrane helix</keyword>
<evidence type="ECO:0000313" key="12">
    <source>
        <dbReference type="Proteomes" id="UP000621560"/>
    </source>
</evidence>
<dbReference type="GO" id="GO:0005524">
    <property type="term" value="F:ATP binding"/>
    <property type="evidence" value="ECO:0007669"/>
    <property type="project" value="UniProtKB-KW"/>
</dbReference>
<evidence type="ECO:0000259" key="10">
    <source>
        <dbReference type="PROSITE" id="PS50109"/>
    </source>
</evidence>
<dbReference type="InterPro" id="IPR004358">
    <property type="entry name" value="Sig_transdc_His_kin-like_C"/>
</dbReference>
<protein>
    <recommendedName>
        <fullName evidence="2">histidine kinase</fullName>
        <ecNumber evidence="2">2.7.13.3</ecNumber>
    </recommendedName>
</protein>
<feature type="transmembrane region" description="Helical" evidence="9">
    <location>
        <begin position="6"/>
        <end position="28"/>
    </location>
</feature>
<comment type="catalytic activity">
    <reaction evidence="1">
        <text>ATP + protein L-histidine = ADP + protein N-phospho-L-histidine.</text>
        <dbReference type="EC" id="2.7.13.3"/>
    </reaction>
</comment>
<dbReference type="SUPFAM" id="SSF55785">
    <property type="entry name" value="PYP-like sensor domain (PAS domain)"/>
    <property type="match status" value="1"/>
</dbReference>
<reference evidence="11" key="1">
    <citation type="submission" date="2020-09" db="EMBL/GenBank/DDBJ databases">
        <title>A novel bacterium of genus Paenibacillus, isolated from South China Sea.</title>
        <authorList>
            <person name="Huang H."/>
            <person name="Mo K."/>
            <person name="Hu Y."/>
        </authorList>
    </citation>
    <scope>NUCLEOTIDE SEQUENCE</scope>
    <source>
        <strain evidence="11">IB182496</strain>
    </source>
</reference>
<evidence type="ECO:0000256" key="6">
    <source>
        <dbReference type="ARBA" id="ARBA00022777"/>
    </source>
</evidence>
<dbReference type="SUPFAM" id="SSF55874">
    <property type="entry name" value="ATPase domain of HSP90 chaperone/DNA topoisomerase II/histidine kinase"/>
    <property type="match status" value="1"/>
</dbReference>
<keyword evidence="9" id="KW-0472">Membrane</keyword>
<dbReference type="CDD" id="cd00130">
    <property type="entry name" value="PAS"/>
    <property type="match status" value="1"/>
</dbReference>
<keyword evidence="6" id="KW-0418">Kinase</keyword>
<feature type="transmembrane region" description="Helical" evidence="9">
    <location>
        <begin position="141"/>
        <end position="165"/>
    </location>
</feature>
<keyword evidence="4" id="KW-0808">Transferase</keyword>
<gene>
    <name evidence="11" type="ORF">IDH44_25985</name>
</gene>
<keyword evidence="12" id="KW-1185">Reference proteome</keyword>
<proteinExistence type="predicted"/>
<dbReference type="SMART" id="SM00388">
    <property type="entry name" value="HisKA"/>
    <property type="match status" value="1"/>
</dbReference>
<dbReference type="GO" id="GO:0000155">
    <property type="term" value="F:phosphorelay sensor kinase activity"/>
    <property type="evidence" value="ECO:0007669"/>
    <property type="project" value="InterPro"/>
</dbReference>
<feature type="transmembrane region" description="Helical" evidence="9">
    <location>
        <begin position="202"/>
        <end position="222"/>
    </location>
</feature>
<evidence type="ECO:0000256" key="4">
    <source>
        <dbReference type="ARBA" id="ARBA00022679"/>
    </source>
</evidence>
<keyword evidence="8" id="KW-0902">Two-component regulatory system</keyword>
<comment type="caution">
    <text evidence="11">The sequence shown here is derived from an EMBL/GenBank/DDBJ whole genome shotgun (WGS) entry which is preliminary data.</text>
</comment>
<dbReference type="Pfam" id="PF16927">
    <property type="entry name" value="HisKA_7TM"/>
    <property type="match status" value="1"/>
</dbReference>
<dbReference type="InterPro" id="IPR031621">
    <property type="entry name" value="HisKA_7TM"/>
</dbReference>
<evidence type="ECO:0000256" key="3">
    <source>
        <dbReference type="ARBA" id="ARBA00022553"/>
    </source>
</evidence>
<evidence type="ECO:0000256" key="5">
    <source>
        <dbReference type="ARBA" id="ARBA00022741"/>
    </source>
</evidence>
<evidence type="ECO:0000256" key="8">
    <source>
        <dbReference type="ARBA" id="ARBA00023012"/>
    </source>
</evidence>
<dbReference type="EMBL" id="JACXIZ010000082">
    <property type="protein sequence ID" value="MBD2848635.1"/>
    <property type="molecule type" value="Genomic_DNA"/>
</dbReference>
<evidence type="ECO:0000313" key="11">
    <source>
        <dbReference type="EMBL" id="MBD2848635.1"/>
    </source>
</evidence>
<feature type="transmembrane region" description="Helical" evidence="9">
    <location>
        <begin position="102"/>
        <end position="121"/>
    </location>
</feature>
<keyword evidence="5" id="KW-0547">Nucleotide-binding</keyword>
<dbReference type="PANTHER" id="PTHR43047:SF64">
    <property type="entry name" value="HISTIDINE KINASE CONTAINING CHEY-HOMOLOGOUS RECEIVER DOMAIN AND PAS DOMAIN-RELATED"/>
    <property type="match status" value="1"/>
</dbReference>
<keyword evidence="7" id="KW-0067">ATP-binding</keyword>
<keyword evidence="3" id="KW-0597">Phosphoprotein</keyword>
<feature type="domain" description="Histidine kinase" evidence="10">
    <location>
        <begin position="360"/>
        <end position="576"/>
    </location>
</feature>
<keyword evidence="9" id="KW-0812">Transmembrane</keyword>
<evidence type="ECO:0000256" key="2">
    <source>
        <dbReference type="ARBA" id="ARBA00012438"/>
    </source>
</evidence>
<accession>A0A927BZW2</accession>
<feature type="transmembrane region" description="Helical" evidence="9">
    <location>
        <begin position="73"/>
        <end position="90"/>
    </location>
</feature>
<evidence type="ECO:0000256" key="7">
    <source>
        <dbReference type="ARBA" id="ARBA00022840"/>
    </source>
</evidence>
<dbReference type="InterPro" id="IPR003594">
    <property type="entry name" value="HATPase_dom"/>
</dbReference>
<dbReference type="CDD" id="cd00082">
    <property type="entry name" value="HisKA"/>
    <property type="match status" value="1"/>
</dbReference>
<sequence length="576" mass="65507">MDFLSTLPAAGMVIAAIAICIFACYALIYRRERGVRYFLWIMVLRGIYAWAVILEWNGNGLPLKLIYRHIEQTTLVFIVPLFVFVTLDLYGKDRWLQTGRKLLMLLPFAAWVLVIWTDPWHGLAHQSVALVDGYLEAPKSLYTMIFNVLCYILLGGCYYFLFRFVRSIRPDLRKPGAWLLILGCGPAIVEVIKTFVPGMTYWLIPISVYFGMMAMGMLWIALRNKLFTIVPAARNVVMETVHEGIIIANPRGEIMDTNQLAERLFENGSEQRLIGERVEHIMTAWPQWADACIAMEARHLEIEATVQGEERAFIVNVYPFFSQRRHKQGTISIIVDITEKQNHLNEIARLNQTKDQLLTAISHDIRNPLAMQMSIVELLERDRAQFRGEHLEMIHALGEQVRNSYSTVENLLEWFRNQQTGVTLRSEPLKVLALIEEGCRVLALQLELKQIEMQIEVDGTLQVYADREALILVIRNLLSNAIKFSERGSTVQVTAGLRQDKVELVIRDYGTGMSEQQLRNVRDELRMDTTVGTQGERGTGLGLMVSRQLLRMGGGSMTLSSAPGEGTTCHVFLQTG</sequence>
<dbReference type="InterPro" id="IPR003661">
    <property type="entry name" value="HisK_dim/P_dom"/>
</dbReference>
<dbReference type="InterPro" id="IPR035965">
    <property type="entry name" value="PAS-like_dom_sf"/>
</dbReference>
<feature type="transmembrane region" description="Helical" evidence="9">
    <location>
        <begin position="35"/>
        <end position="53"/>
    </location>
</feature>
<dbReference type="Gene3D" id="3.30.565.10">
    <property type="entry name" value="Histidine kinase-like ATPase, C-terminal domain"/>
    <property type="match status" value="1"/>
</dbReference>
<dbReference type="InterPro" id="IPR036890">
    <property type="entry name" value="HATPase_C_sf"/>
</dbReference>
<evidence type="ECO:0000256" key="1">
    <source>
        <dbReference type="ARBA" id="ARBA00000085"/>
    </source>
</evidence>
<dbReference type="Pfam" id="PF02518">
    <property type="entry name" value="HATPase_c"/>
    <property type="match status" value="1"/>
</dbReference>
<dbReference type="PANTHER" id="PTHR43047">
    <property type="entry name" value="TWO-COMPONENT HISTIDINE PROTEIN KINASE"/>
    <property type="match status" value="1"/>
</dbReference>